<dbReference type="Pfam" id="PF24871">
    <property type="entry name" value="Piezo_TM1-24"/>
    <property type="match status" value="1"/>
</dbReference>
<organism evidence="4 5">
    <name type="scientific">Mugilogobius chulae</name>
    <name type="common">yellowstripe goby</name>
    <dbReference type="NCBI Taxonomy" id="88201"/>
    <lineage>
        <taxon>Eukaryota</taxon>
        <taxon>Metazoa</taxon>
        <taxon>Chordata</taxon>
        <taxon>Craniata</taxon>
        <taxon>Vertebrata</taxon>
        <taxon>Euteleostomi</taxon>
        <taxon>Actinopterygii</taxon>
        <taxon>Neopterygii</taxon>
        <taxon>Teleostei</taxon>
        <taxon>Neoteleostei</taxon>
        <taxon>Acanthomorphata</taxon>
        <taxon>Gobiaria</taxon>
        <taxon>Gobiiformes</taxon>
        <taxon>Gobioidei</taxon>
        <taxon>Gobiidae</taxon>
        <taxon>Gobionellinae</taxon>
        <taxon>Mugilogobius</taxon>
    </lineage>
</organism>
<dbReference type="InterPro" id="IPR027272">
    <property type="entry name" value="Piezo"/>
</dbReference>
<dbReference type="Proteomes" id="UP001460270">
    <property type="component" value="Unassembled WGS sequence"/>
</dbReference>
<feature type="domain" description="Piezo TM1-24" evidence="3">
    <location>
        <begin position="44"/>
        <end position="274"/>
    </location>
</feature>
<keyword evidence="2" id="KW-1133">Transmembrane helix</keyword>
<dbReference type="InterPro" id="IPR056769">
    <property type="entry name" value="Piezo_TM1-24"/>
</dbReference>
<feature type="region of interest" description="Disordered" evidence="1">
    <location>
        <begin position="130"/>
        <end position="159"/>
    </location>
</feature>
<gene>
    <name evidence="4" type="ORF">WMY93_005475</name>
</gene>
<feature type="transmembrane region" description="Helical" evidence="2">
    <location>
        <begin position="198"/>
        <end position="221"/>
    </location>
</feature>
<dbReference type="PANTHER" id="PTHR47049">
    <property type="entry name" value="PIEZO-TYPE MECHANOSENSITIVE ION CHANNEL HOMOLOG"/>
    <property type="match status" value="1"/>
</dbReference>
<name>A0AAW0PHZ7_9GOBI</name>
<feature type="region of interest" description="Disordered" evidence="1">
    <location>
        <begin position="331"/>
        <end position="357"/>
    </location>
</feature>
<evidence type="ECO:0000313" key="5">
    <source>
        <dbReference type="Proteomes" id="UP001460270"/>
    </source>
</evidence>
<feature type="compositionally biased region" description="Gly residues" evidence="1">
    <location>
        <begin position="335"/>
        <end position="345"/>
    </location>
</feature>
<comment type="caution">
    <text evidence="4">The sequence shown here is derived from an EMBL/GenBank/DDBJ whole genome shotgun (WGS) entry which is preliminary data.</text>
</comment>
<dbReference type="GO" id="GO:0016020">
    <property type="term" value="C:membrane"/>
    <property type="evidence" value="ECO:0007669"/>
    <property type="project" value="InterPro"/>
</dbReference>
<evidence type="ECO:0000256" key="2">
    <source>
        <dbReference type="SAM" id="Phobius"/>
    </source>
</evidence>
<dbReference type="EMBL" id="JBBPFD010000004">
    <property type="protein sequence ID" value="KAK7929080.1"/>
    <property type="molecule type" value="Genomic_DNA"/>
</dbReference>
<feature type="region of interest" description="Disordered" evidence="1">
    <location>
        <begin position="282"/>
        <end position="306"/>
    </location>
</feature>
<dbReference type="PANTHER" id="PTHR47049:SF2">
    <property type="entry name" value="PIEZO-TYPE MECHANOSENSITIVE ION CHANNEL HOMOLOG"/>
    <property type="match status" value="1"/>
</dbReference>
<evidence type="ECO:0000313" key="4">
    <source>
        <dbReference type="EMBL" id="KAK7929080.1"/>
    </source>
</evidence>
<reference evidence="5" key="1">
    <citation type="submission" date="2024-04" db="EMBL/GenBank/DDBJ databases">
        <title>Salinicola lusitanus LLJ914,a marine bacterium isolated from the Okinawa Trough.</title>
        <authorList>
            <person name="Li J."/>
        </authorList>
    </citation>
    <scope>NUCLEOTIDE SEQUENCE [LARGE SCALE GENOMIC DNA]</scope>
</reference>
<keyword evidence="2" id="KW-0812">Transmembrane</keyword>
<evidence type="ECO:0000256" key="1">
    <source>
        <dbReference type="SAM" id="MobiDB-lite"/>
    </source>
</evidence>
<protein>
    <recommendedName>
        <fullName evidence="3">Piezo TM1-24 domain-containing protein</fullName>
    </recommendedName>
</protein>
<proteinExistence type="predicted"/>
<dbReference type="GO" id="GO:0008381">
    <property type="term" value="F:mechanosensitive monoatomic ion channel activity"/>
    <property type="evidence" value="ECO:0007669"/>
    <property type="project" value="InterPro"/>
</dbReference>
<feature type="transmembrane region" description="Helical" evidence="2">
    <location>
        <begin position="228"/>
        <end position="249"/>
    </location>
</feature>
<sequence>MCEWRAWNTKIQPPRGAESEAFYRLGCAGHRRPILERGEWTSIGSPSRCVTAVCVSSLLFLLLQAFFQFTSITLEPDHNCTSWQKALSQLGLIGLSGSDAGSAVRHVAPDLAVLLVGLLTWRLSSRLGPAAQDQDQDRDRDRDSALEPLDTSSGPEESPNRVWAELESLLRQIKDVAANMTSTGGQVLLTALLGLTGIVFPSLSSLPYLLCFQVLCSWWAWSGRVSSLLIGYVSVMSLLYSACHFLLFYCCQLPTLQDTVMNSSTASVFGVVPLEEQALERGHEQQQRQCGGGGACGGEEPVEGEEPLDDSVFELSAETKRALWSRTHQQTWAGAGPGPRHGAGPGPGPRPGPRHGAGLDLDLDIGLGLDLDLDMGLDLDLDLDLDMGLGLDLDLDIGLGLDLDLDMGLDLDLDLDLDMGLGLDLDLDMGLGLDLDLDMGLGLDLDLDMGLGLDLNLDLDLDLGLGWTWTWT</sequence>
<keyword evidence="5" id="KW-1185">Reference proteome</keyword>
<evidence type="ECO:0000259" key="3">
    <source>
        <dbReference type="Pfam" id="PF24871"/>
    </source>
</evidence>
<accession>A0AAW0PHZ7</accession>
<feature type="compositionally biased region" description="Basic and acidic residues" evidence="1">
    <location>
        <begin position="135"/>
        <end position="145"/>
    </location>
</feature>
<dbReference type="AlphaFoldDB" id="A0AAW0PHZ7"/>
<keyword evidence="2" id="KW-0472">Membrane</keyword>